<sequence length="793" mass="83120">MPHIRDIMQTMDYGPAPEDSSEVLHWLDGHSGGIGHFIDGTFLAPSGPLADVYSPADARVIARLGHAGAAEVDAAVEAARAAQAGWAALSGHDRARYLYAIARHVQKRERFLAVLETMDNGKTIRETRDIDVPLVARHFYHHAGWAELLEDSFPGHVPHGVCGQVIPWNFPLLMLAWKVAPALAAGNTVVLKPADLTPLAAQAFAEICVEIGLPPGVLNIVQGDGATGALVTGHPGVDKVAFTGSTEVGRTIRRQTAGSGKALTLELGGKSPFIVCEDADLDAAVEGVVDAVWFNQGEVCCAGSRILVQEGVAEEFFDRLRARMATLRVGDPLDKTMDVGAVVSAGQLARISELLAHGQAEGAVLHSAGGDLPADGYFCSPGFFTGTGPGDTVNREEIFGPVATTMTFRTPDEAVQLANDTRYGLAATVWSQDIDRAIGIAAGVKSGVVWINATNLFDAGAPFGGMRESGFGREGGRAGMAAYLVPPSSGPGQPRPAPAPAPVAAPFGGAQDGPGIDATAKLYVGGRQVRADSGQSFTVTDANGTAIGQAALGNRKDIRNAVEAASKATGWGGVTAHNRAQVLYFLAENLAQRRAGFEALLARNCTPDLAVAEVDAAIRRCFWYAAQADKRAGVVQATAARHVTLSLNEPWGVVGVVCPDEAPLLALLSLVLPALAMGNRVVAVPSQSQPLVAALLYQVLETSDIPAGVLNLVTGPRAALARTLAEHDEVACLWYCGSADDAARIEAWSAGNLKPTWTDGGRLRDWADPAQGQGNAFLDRATQVKTVWIPYGD</sequence>
<comment type="similarity">
    <text evidence="1 3 5">Belongs to the aldehyde dehydrogenase family.</text>
</comment>
<dbReference type="InterPro" id="IPR011408">
    <property type="entry name" value="Aldehyde_DH"/>
</dbReference>
<evidence type="ECO:0000256" key="4">
    <source>
        <dbReference type="PROSITE-ProRule" id="PRU10007"/>
    </source>
</evidence>
<dbReference type="Proteomes" id="UP000245680">
    <property type="component" value="Unassembled WGS sequence"/>
</dbReference>
<evidence type="ECO:0000313" key="8">
    <source>
        <dbReference type="Proteomes" id="UP000245680"/>
    </source>
</evidence>
<dbReference type="PANTHER" id="PTHR11699">
    <property type="entry name" value="ALDEHYDE DEHYDROGENASE-RELATED"/>
    <property type="match status" value="1"/>
</dbReference>
<protein>
    <submittedName>
        <fullName evidence="7">Aldehyde dehydrogenase</fullName>
    </submittedName>
</protein>
<evidence type="ECO:0000256" key="1">
    <source>
        <dbReference type="ARBA" id="ARBA00009986"/>
    </source>
</evidence>
<dbReference type="Pfam" id="PF00171">
    <property type="entry name" value="Aldedh"/>
    <property type="match status" value="2"/>
</dbReference>
<dbReference type="EMBL" id="QGKU01000032">
    <property type="protein sequence ID" value="PWR02746.1"/>
    <property type="molecule type" value="Genomic_DNA"/>
</dbReference>
<dbReference type="FunFam" id="3.40.309.10:FF:000012">
    <property type="entry name" value="Betaine aldehyde dehydrogenase"/>
    <property type="match status" value="1"/>
</dbReference>
<comment type="caution">
    <text evidence="7">The sequence shown here is derived from an EMBL/GenBank/DDBJ whole genome shotgun (WGS) entry which is preliminary data.</text>
</comment>
<evidence type="ECO:0000256" key="2">
    <source>
        <dbReference type="ARBA" id="ARBA00023002"/>
    </source>
</evidence>
<dbReference type="PIRSF" id="PIRSF036490">
    <property type="entry name" value="Aldedh_dupl"/>
    <property type="match status" value="1"/>
</dbReference>
<accession>A0A2V2LHU1</accession>
<reference evidence="7 8" key="1">
    <citation type="submission" date="2018-05" db="EMBL/GenBank/DDBJ databases">
        <title>Rhodobacteraceae gen. nov., sp. nov. isolated from sea water.</title>
        <authorList>
            <person name="Ren Y."/>
        </authorList>
    </citation>
    <scope>NUCLEOTIDE SEQUENCE [LARGE SCALE GENOMIC DNA]</scope>
    <source>
        <strain evidence="7 8">TG-679</strain>
    </source>
</reference>
<dbReference type="GO" id="GO:0016620">
    <property type="term" value="F:oxidoreductase activity, acting on the aldehyde or oxo group of donors, NAD or NADP as acceptor"/>
    <property type="evidence" value="ECO:0007669"/>
    <property type="project" value="UniProtKB-UniRule"/>
</dbReference>
<dbReference type="InterPro" id="IPR016162">
    <property type="entry name" value="Ald_DH_N"/>
</dbReference>
<evidence type="ECO:0000259" key="6">
    <source>
        <dbReference type="Pfam" id="PF00171"/>
    </source>
</evidence>
<dbReference type="InterPro" id="IPR016161">
    <property type="entry name" value="Ald_DH/histidinol_DH"/>
</dbReference>
<dbReference type="Gene3D" id="3.40.605.10">
    <property type="entry name" value="Aldehyde Dehydrogenase, Chain A, domain 1"/>
    <property type="match status" value="2"/>
</dbReference>
<dbReference type="RefSeq" id="WP_109811407.1">
    <property type="nucleotide sequence ID" value="NZ_QGKU01000032.1"/>
</dbReference>
<dbReference type="Gene3D" id="3.40.309.10">
    <property type="entry name" value="Aldehyde Dehydrogenase, Chain A, domain 2"/>
    <property type="match status" value="1"/>
</dbReference>
<dbReference type="FunFam" id="3.40.605.10:FF:000007">
    <property type="entry name" value="NAD/NADP-dependent betaine aldehyde dehydrogenase"/>
    <property type="match status" value="1"/>
</dbReference>
<dbReference type="OrthoDB" id="9812625at2"/>
<dbReference type="InterPro" id="IPR016163">
    <property type="entry name" value="Ald_DH_C"/>
</dbReference>
<dbReference type="PROSITE" id="PS00687">
    <property type="entry name" value="ALDEHYDE_DEHYDR_GLU"/>
    <property type="match status" value="1"/>
</dbReference>
<feature type="active site" evidence="4">
    <location>
        <position position="266"/>
    </location>
</feature>
<organism evidence="7 8">
    <name type="scientific">Meridianimarinicoccus roseus</name>
    <dbReference type="NCBI Taxonomy" id="2072018"/>
    <lineage>
        <taxon>Bacteria</taxon>
        <taxon>Pseudomonadati</taxon>
        <taxon>Pseudomonadota</taxon>
        <taxon>Alphaproteobacteria</taxon>
        <taxon>Rhodobacterales</taxon>
        <taxon>Paracoccaceae</taxon>
        <taxon>Meridianimarinicoccus</taxon>
    </lineage>
</organism>
<feature type="domain" description="Aldehyde dehydrogenase" evidence="6">
    <location>
        <begin position="538"/>
        <end position="758"/>
    </location>
</feature>
<gene>
    <name evidence="7" type="ORF">DKT77_09175</name>
</gene>
<name>A0A2V2LHU1_9RHOB</name>
<keyword evidence="2 5" id="KW-0560">Oxidoreductase</keyword>
<dbReference type="AlphaFoldDB" id="A0A2V2LHU1"/>
<feature type="domain" description="Aldehyde dehydrogenase" evidence="6">
    <location>
        <begin position="50"/>
        <end position="484"/>
    </location>
</feature>
<evidence type="ECO:0000256" key="3">
    <source>
        <dbReference type="PIRNR" id="PIRNR036490"/>
    </source>
</evidence>
<dbReference type="SUPFAM" id="SSF53720">
    <property type="entry name" value="ALDH-like"/>
    <property type="match status" value="2"/>
</dbReference>
<evidence type="ECO:0000256" key="5">
    <source>
        <dbReference type="RuleBase" id="RU003345"/>
    </source>
</evidence>
<proteinExistence type="inferred from homology"/>
<dbReference type="InterPro" id="IPR015590">
    <property type="entry name" value="Aldehyde_DH_dom"/>
</dbReference>
<keyword evidence="8" id="KW-1185">Reference proteome</keyword>
<dbReference type="InterPro" id="IPR029510">
    <property type="entry name" value="Ald_DH_CS_GLU"/>
</dbReference>
<evidence type="ECO:0000313" key="7">
    <source>
        <dbReference type="EMBL" id="PWR02746.1"/>
    </source>
</evidence>